<dbReference type="InterPro" id="IPR000203">
    <property type="entry name" value="GPS"/>
</dbReference>
<dbReference type="SMART" id="SM00089">
    <property type="entry name" value="PKD"/>
    <property type="match status" value="15"/>
</dbReference>
<feature type="transmembrane region" description="Helical" evidence="17">
    <location>
        <begin position="3264"/>
        <end position="3285"/>
    </location>
</feature>
<dbReference type="PROSITE" id="PS50093">
    <property type="entry name" value="PKD"/>
    <property type="match status" value="11"/>
</dbReference>
<dbReference type="InterPro" id="IPR042060">
    <property type="entry name" value="PLAT_polycystin1"/>
</dbReference>
<evidence type="ECO:0000256" key="5">
    <source>
        <dbReference type="ARBA" id="ARBA00022614"/>
    </source>
</evidence>
<keyword evidence="12" id="KW-1015">Disulfide bond</keyword>
<evidence type="ECO:0000313" key="26">
    <source>
        <dbReference type="RefSeq" id="XP_018092070.1"/>
    </source>
</evidence>
<evidence type="ECO:0000256" key="18">
    <source>
        <dbReference type="SAM" id="SignalP"/>
    </source>
</evidence>
<dbReference type="InterPro" id="IPR016186">
    <property type="entry name" value="C-type_lectin-like/link_sf"/>
</dbReference>
<keyword evidence="14" id="KW-0966">Cell projection</keyword>
<comment type="subcellular location">
    <subcellularLocation>
        <location evidence="2">Cell membrane</location>
        <topology evidence="2">Multi-pass membrane protein</topology>
    </subcellularLocation>
    <subcellularLocation>
        <location evidence="1">Cell projection</location>
        <location evidence="1">Cilium</location>
    </subcellularLocation>
</comment>
<feature type="domain" description="PKD" evidence="20">
    <location>
        <begin position="1311"/>
        <end position="1384"/>
    </location>
</feature>
<evidence type="ECO:0000259" key="19">
    <source>
        <dbReference type="PROSITE" id="PS50041"/>
    </source>
</evidence>
<evidence type="ECO:0000256" key="9">
    <source>
        <dbReference type="ARBA" id="ARBA00022989"/>
    </source>
</evidence>
<dbReference type="Pfam" id="PF13855">
    <property type="entry name" value="LRR_8"/>
    <property type="match status" value="1"/>
</dbReference>
<dbReference type="Gene3D" id="3.10.100.10">
    <property type="entry name" value="Mannose-Binding Protein A, subunit A"/>
    <property type="match status" value="1"/>
</dbReference>
<dbReference type="Xenbase" id="XB-GENE-483413">
    <property type="gene designation" value="pkd1.L"/>
</dbReference>
<dbReference type="InterPro" id="IPR001304">
    <property type="entry name" value="C-type_lectin-like"/>
</dbReference>
<dbReference type="GeneID" id="733339"/>
<dbReference type="Pfam" id="PF01477">
    <property type="entry name" value="PLAT"/>
    <property type="match status" value="1"/>
</dbReference>
<feature type="domain" description="GAIN-B" evidence="22">
    <location>
        <begin position="2852"/>
        <end position="3046"/>
    </location>
</feature>
<dbReference type="InterPro" id="IPR016187">
    <property type="entry name" value="CTDL_fold"/>
</dbReference>
<comment type="similarity">
    <text evidence="3">Belongs to the polycystin family.</text>
</comment>
<evidence type="ECO:0000256" key="13">
    <source>
        <dbReference type="ARBA" id="ARBA00023180"/>
    </source>
</evidence>
<dbReference type="PRINTS" id="PR00500">
    <property type="entry name" value="POLYCYSTIN1"/>
</dbReference>
<dbReference type="OrthoDB" id="6022660at2759"/>
<dbReference type="InterPro" id="IPR001611">
    <property type="entry name" value="Leu-rich_rpt"/>
</dbReference>
<feature type="domain" description="PLAT" evidence="21">
    <location>
        <begin position="3101"/>
        <end position="3216"/>
    </location>
</feature>
<name>A0A1L8EYH9_XENLA</name>
<feature type="domain" description="REJ" evidence="23">
    <location>
        <begin position="2145"/>
        <end position="2831"/>
    </location>
</feature>
<dbReference type="Proteomes" id="UP000186698">
    <property type="component" value="Chromosome 9_10L"/>
</dbReference>
<dbReference type="InterPro" id="IPR003591">
    <property type="entry name" value="Leu-rich_rpt_typical-subtyp"/>
</dbReference>
<evidence type="ECO:0000259" key="23">
    <source>
        <dbReference type="PROSITE" id="PS51111"/>
    </source>
</evidence>
<dbReference type="PROSITE" id="PS50041">
    <property type="entry name" value="C_TYPE_LECTIN_2"/>
    <property type="match status" value="1"/>
</dbReference>
<feature type="transmembrane region" description="Helical" evidence="17">
    <location>
        <begin position="3884"/>
        <end position="3906"/>
    </location>
</feature>
<keyword evidence="6 17" id="KW-0812">Transmembrane</keyword>
<feature type="compositionally biased region" description="Polar residues" evidence="16">
    <location>
        <begin position="4257"/>
        <end position="4273"/>
    </location>
</feature>
<dbReference type="PaxDb" id="8355-A0A1L8EYH9"/>
<evidence type="ECO:0000256" key="7">
    <source>
        <dbReference type="ARBA" id="ARBA00022729"/>
    </source>
</evidence>
<dbReference type="AGR" id="Xenbase:XB-GENE-483413"/>
<dbReference type="InterPro" id="IPR000483">
    <property type="entry name" value="Cys-rich_flank_reg_C"/>
</dbReference>
<feature type="domain" description="PKD" evidence="20">
    <location>
        <begin position="1413"/>
        <end position="1468"/>
    </location>
</feature>
<dbReference type="InterPro" id="IPR057244">
    <property type="entry name" value="GAIN_B"/>
</dbReference>
<gene>
    <name evidence="26 27" type="primary">pkd1.L</name>
</gene>
<dbReference type="SUPFAM" id="SSF56436">
    <property type="entry name" value="C-type lectin-like"/>
    <property type="match status" value="1"/>
</dbReference>
<dbReference type="GO" id="GO:0005929">
    <property type="term" value="C:cilium"/>
    <property type="evidence" value="ECO:0007669"/>
    <property type="project" value="UniProtKB-SubCell"/>
</dbReference>
<dbReference type="SMART" id="SM00369">
    <property type="entry name" value="LRR_TYP"/>
    <property type="match status" value="2"/>
</dbReference>
<dbReference type="InterPro" id="IPR006228">
    <property type="entry name" value="Polycystin_cat"/>
</dbReference>
<dbReference type="PROSITE" id="PS51111">
    <property type="entry name" value="REJ"/>
    <property type="match status" value="1"/>
</dbReference>
<feature type="domain" description="WSC" evidence="24">
    <location>
        <begin position="185"/>
        <end position="280"/>
    </location>
</feature>
<dbReference type="PANTHER" id="PTHR46730:SF3">
    <property type="entry name" value="POLYCYSTIN-1"/>
    <property type="match status" value="1"/>
</dbReference>
<dbReference type="InterPro" id="IPR013783">
    <property type="entry name" value="Ig-like_fold"/>
</dbReference>
<dbReference type="InterPro" id="IPR046791">
    <property type="entry name" value="Polycystin_dom"/>
</dbReference>
<dbReference type="PROSITE" id="PS50095">
    <property type="entry name" value="PLAT"/>
    <property type="match status" value="1"/>
</dbReference>
<feature type="transmembrane region" description="Helical" evidence="17">
    <location>
        <begin position="3918"/>
        <end position="3939"/>
    </location>
</feature>
<dbReference type="Bgee" id="733339">
    <property type="expression patterns" value="Expressed in heart and 16 other cell types or tissues"/>
</dbReference>
<evidence type="ECO:0000256" key="1">
    <source>
        <dbReference type="ARBA" id="ARBA00004138"/>
    </source>
</evidence>
<dbReference type="CDD" id="cd00037">
    <property type="entry name" value="CLECT"/>
    <property type="match status" value="1"/>
</dbReference>
<dbReference type="Gene3D" id="3.80.10.10">
    <property type="entry name" value="Ribonuclease Inhibitor"/>
    <property type="match status" value="1"/>
</dbReference>
<dbReference type="InterPro" id="IPR000601">
    <property type="entry name" value="PKD_dom"/>
</dbReference>
<dbReference type="Pfam" id="PF00801">
    <property type="entry name" value="PKD"/>
    <property type="match status" value="12"/>
</dbReference>
<feature type="transmembrane region" description="Helical" evidence="17">
    <location>
        <begin position="3567"/>
        <end position="3586"/>
    </location>
</feature>
<dbReference type="PROSITE" id="PS50221">
    <property type="entry name" value="GAIN_B"/>
    <property type="match status" value="1"/>
</dbReference>
<keyword evidence="4" id="KW-1003">Cell membrane</keyword>
<dbReference type="Gene3D" id="1.10.287.70">
    <property type="match status" value="1"/>
</dbReference>
<keyword evidence="13" id="KW-0325">Glycoprotein</keyword>
<feature type="transmembrane region" description="Helical" evidence="17">
    <location>
        <begin position="3536"/>
        <end position="3561"/>
    </location>
</feature>
<feature type="chain" id="PRO_5043523102" evidence="18">
    <location>
        <begin position="41"/>
        <end position="4353"/>
    </location>
</feature>
<evidence type="ECO:0000256" key="12">
    <source>
        <dbReference type="ARBA" id="ARBA00023157"/>
    </source>
</evidence>
<reference evidence="26" key="1">
    <citation type="submission" date="2025-08" db="UniProtKB">
        <authorList>
            <consortium name="RefSeq"/>
        </authorList>
    </citation>
    <scope>IDENTIFICATION</scope>
    <source>
        <strain evidence="26">J_2021</strain>
        <tissue evidence="26">Erythrocytes</tissue>
    </source>
</reference>
<keyword evidence="10" id="KW-0969">Cilium</keyword>
<feature type="region of interest" description="Disordered" evidence="16">
    <location>
        <begin position="4254"/>
        <end position="4307"/>
    </location>
</feature>
<dbReference type="InterPro" id="IPR036392">
    <property type="entry name" value="PLAT/LH2_dom_sf"/>
</dbReference>
<feature type="domain" description="PKD" evidence="20">
    <location>
        <begin position="1052"/>
        <end position="1111"/>
    </location>
</feature>
<evidence type="ECO:0000256" key="11">
    <source>
        <dbReference type="ARBA" id="ARBA00023136"/>
    </source>
</evidence>
<comment type="caution">
    <text evidence="15">Lacks conserved residue(s) required for the propagation of feature annotation.</text>
</comment>
<keyword evidence="5" id="KW-0433">Leucine-rich repeat</keyword>
<evidence type="ECO:0000313" key="27">
    <source>
        <dbReference type="Xenbase" id="XB-GENE-483413"/>
    </source>
</evidence>
<dbReference type="GO" id="GO:0005886">
    <property type="term" value="C:plasma membrane"/>
    <property type="evidence" value="ECO:0000318"/>
    <property type="project" value="GO_Central"/>
</dbReference>
<dbReference type="KEGG" id="xla:733339"/>
<sequence>MHFGNGHSAAQRKDGASPPKLGLRLCPLVLLLLGLGSGAAEWCQPCPGSCTCANQSDSWCLVNCSGLGLLETRTVPLDVTALDLSNNSIKSLDKELFENLHFLRELNISNNQISTLEEGIFSGLSNLSVIDLSDNPWLCDCHLYWLPCWAKDIGVSVHQENSTFCDQPSALTAQPLLNLSFPGSCADFIACPDNSSSQNESVLIFTPYNPASVRNVSDEFCSALCFVDQYTHGAVRPQNGCLCGCALASNMSSSCHALCEAPSSLSNCNLTVVHDVFRTRLSASVNHFKETYSLVEAVELQVQAPSPITPCHWDFGDQMVNSTESNMIHRYALPGLYNVTVTLVVGDRDVLVNNKVHVVGLPEELQLMCPSLVRTNESLKVNVSSRGGTELTVEYNVTSEGRDEVFYMCPPGSERFPGNNHCYQLVSEKAGWFEARRTCEELGHGNLAIVRNDDVRNFLSNLISPQLPVDLWIGFNDSGRNFTLESCQNWLPGQPEPSQADRCVMMGRSGVCNTDLCSTKHSYVCEYKPQDIQLNADYFVLGSLSGEMQSLKNLRRSKNVSLPYGNEVEVLVFPGVHFVQDVYLSVLELETKELQRSVQMKFQVFSLDNSHECNPDTPTSLPIIQNIKQSQSECEEGQDTSNSTNSSIPLGSGCVPDKDIEYTTSAPPQPGVGSPSYVLHREFNFIIPPGNTTNYMALFDDLRIQVHPDHLFVVQHDGPNHGFLNCSPSESAVRTFSFSHWISCIPTNVLGDATNVNTAGDWSGESGQMDSKFCSMRVTGTSEVNAPILNQNPGLAWPGQYTVTAFFRNQEFKANKSCTFQVNSPVSGLQAVYPSPQQDIIYLPSDNTVLVLKILSGSNATASWSGSNESWSFQPTCPLSVADFTDVCTEGEDVWYSEIYLDGRGKNFLDVVITAQNMINSQSLNVSVKIEDPIRGLSASPFPQTRVLVNTKVINVASVEAGTNVSFKWTVDDKPSFTYHNVVFNVIYQSAAVYKLTLTASNHVSNASVNYNVTVEKMNPMKDLMVFGVPLIATQNSLVELSAMILIDSAVDAMFSWSFGDGTYQLYQYLPPYNQSFPVPNPSVYQVLIENNVTHAYREAGAYNITVCVSNMHENRSQLIPLQVQSFLTNLTIKAEAVLVSGQQAVFQAKVEPSAFEVQYDWDFGDGTEEFNISDPTLNHTYISMGVYNVKVTARNYLSAISSSEVFQVFEEITGLNVSSNQPTERGLPTIVNASVESGDNITWIFSMGDGKLQMGNEPVVKYIYPKDGNYTVNVTAINPVNCVSETLKVHVYVLQVVRIEPSGCILESPNVTLTAEVTGDYEYYTFNWTFGNGSDIITTLGVSSVEYNFSTSGIFPLSLIVSSQVNKAYYYTNVCVEPEIVNVTLLPVSQFVGLGNESYFQVTVFPFYQYRYIWDFGTNGSKQSSGTEARHMYKVPGVYVVTVSVFNNVSSNNDTAFVEVQEPVGTISIIYNGTKDLELNQTYQFTAVSNGTKVSHHWDFGDGNTQEGQIATQIYQSTGSFTVSLNSYNNVSSSKTSLNVTVMSRIQGLTMSANWTVVPLNSSVSFTAFLLAGDNVRYSWILCDRCTPMLGCSTIIYTFRSVGTFNVSVTAENNVSAQQSSVVIYVLEAIEGLHIVTSDLVNDCCFPTNRSLTLQADVIEGTNISYSWVILRNDRTIQSGSGKNYQFTSIEADVYTIVLKATNMLGNSTVSKHIEFIETIGQIKLLAFPNPAAVNASVNISMVLSSGSGVTYSWYLEESVIWFTYESSVLYHFISPGVKEVFGVANNTLGLVNSTILIFVQEPVEGVSISAMDHRGDHIPTGTVLCLNGNVQKGTNVSWSWDLQEGMKEGRRVTVPFTEAGFFVITLNASNDISWETESKNITVQDKIQGLKLLVSKKVVEPGEKVNFTIHMTAGSSVTYKLTINGDYSILLNSTTYTHEFTKIGGYPVTIVAHNEVSEERDTVMISVLEAIRDLTIVNCCEVAMPVGIERSFIAEVSNGSLVAYTWQFDLQGHSTTSLAGKNVTYTPKAAGLLTIHLSALNDLGGLNISKTIRVQEMIEEGKLKPVNTFVNRSVTFEAIVKPSSKDVIFLWVFGDGTPVQITYIEQANHTYHAPGDYLVTVNASNLINYLVFQLTITTRVLECVEPVVELALPPQVIMRRSQRNYIEAEIDLHNCFSYQTKHLWEIYRAASCLHYQESDKVHLQNVDLSRPQLVIPKLALDIGDYCFVFSVTFGDTPLSRNSFANVTMMPSKLVPIIDGGSYRVWSKSRDLMLDGKKSYDPNLVESSQTPLNYRWSCTTFTKNSEAIRCPLEFSSELGFMTIPKSMLQAEVEYTFFLTVSKSSMNSESTNQTVLIKRGTVPIVSLKCVSCKAQSVYEVSASSYVYLEGRCTNCLNDSWHVRWTAQSFENKTLPLDSSTTSTGDQQMNLVLRLGALKDGQGYTFTLRVVHPSMEEGFASIDLLPNSPPSGGSCTISPNGAVHALSRKISFVCTGWRDAEDEAGSLVFSLIVRRCKPGHCDEFWVYKGSRSEHSTHLPTGFHESDFAVDVSVVVQDQQGAAAVALNQSMNILLPVVPEGFSSFTHWMRNLTETDLHGLLIQGDPQHVTEFSLALITILNEYERVEPYEPDLHIVRQNITEALISLKVNTVDDIRKIAAALAQCTVASKKLECAACQVHTLSKLETMMSILQNETTQGTMTPTTIADNILNIMGDLIHLVNTNSPTYKHGNLCAGDKSLAVASKAYNLSSDLMRILMKSRVLNEEPLTLQGGEILARGKRSDPLNLLCYSNQTGCQFFIPQGFNSALPDLSDIIQVMFQVDSNPYPYGFITDYTVSTKVASMEFHTSNGSQIPVESLDSEKAITVRIDNNTGDRNITAGVATIERRRSVKVDIETNSSNVNARLHIQVTYVVLDDRYVLSEPEPFITAYLHESGHPNQYNFTDMKQIGMEDLSRQDHKLYTFFLVPMTGDLSRHYYLNITNHYMWTSVEVTVGLYTSLCQYFDGNENKWSTDGVFPLNDTRPDQAVCLTRHLTAFGASLFVPPHSVMFIHPPPPPGINYIVLLTCAVCFVTYSVATIIVHKLDLLDVNKAGVIPFCGKAGSFKYKVLVKTGWGRGSGTTAHVGISLYGVDYKSGHRHLDGDNTFHRNSVDIFQIATEKNLGNIWKIRLWHDNKGLSPSWYVQHVIIRDLQSNKEYFFLVNDWLSVGREESGRRVEREIFAASETELKQFSRIFVAEVQRGVSEKHVWLSMWDRPPRSRFTRVQRATCCALLIFLFLCANAVWYGVVGDKELGDGAVSQHVPLSVDSVAVGMVTSVLVYPIYLFLLFLFRRARSKTCIRQSLSYFDQQSLEIDNYLDMMESSFITYTGIHGEAFSDQTKTDIPIDDTKSFIQWTSNEGMLSWPDLLSDPSIMGNTIQKLERRRTIRHLGLDASSHPSEDDSVVLGLPHSLARQFLASDGASSMSLPQDLRRISRTDTDLLSDLSNPFGDKTETIILEKLNEKGQAVAGHAKEMTRSPKSTRTVITDAFQRRREMLPSWCARVALALSCFLLLSCFVVSSWIGVGFTSSVGLMWLISGIFSFLCSFFILEPLKVLFEALYFALVVKRLHPEEEDTLVECPIVEQVSERITKVRPPQGFALFQAREEAQKVKLLHRMLKNLVVFMLFFLVILITNYGEAPKNNNAYLLQRSIRQELGTHKFLHIKRSDEFWTWASEILLPYLHHKQPLQQGYSSLLGVARLRQVRLKEALPASCSLQLLSAGRSCPELFDDAIFKSAVLPSLNWSYSPPDNTGAWYWGFLSFYDTSGYVQLLQGSQKHNEELLEKLQQSYWIDNLTRALFVEFSLYSPGVELYASVTLLLEFPLADSVLPSTDIRAFPLLRLTSGTHLLLVMMVFLMMFVVYFVLSECLIIRKEGLQYFTHFWNYVQWLLTVLAVCTVVVYLSKASLADRQWDRYLKDKESFVSLYQVGFLGNTFHSLSASLLVLLTVKAAQQMRFIREWSVFGKTLSLAVRELCAASGAVLGLVLVYAQLGFLLFSSSWENFHSFGSSILTLFAVARGSVSLKAPFPYPSAISHLYFASYLVLEVWILLRLFAAVLINSYRQVRLEMFRPAFEPQDYEMVELFLRRLRIWMGVSKVKEFRHKVRFEGMEPLPSRSSSDSKSFRGLTPSAASDTSSSSSFSTISSQLDNLSAISSRERAEVDANVQRLVPVLDTLLSQFDQVNQATEDVYRIECSLEDVQKRASKNLTKIRKCGRPKAKRSLSNIQLSSGTSQNIAAAQTHHSKHNTRSEVPKDSMQVPRPSTAPQTLVGNSGACRVNAVDKARKEEPAVVPMQINFAQNKKRKSIRAHNRVHPSVS</sequence>
<evidence type="ECO:0000256" key="16">
    <source>
        <dbReference type="SAM" id="MobiDB-lite"/>
    </source>
</evidence>
<feature type="transmembrane region" description="Helical" evidence="17">
    <location>
        <begin position="3056"/>
        <end position="3078"/>
    </location>
</feature>
<protein>
    <submittedName>
        <fullName evidence="26">Polycystin-1</fullName>
    </submittedName>
</protein>
<dbReference type="OMA" id="GENHVSW"/>
<dbReference type="Pfam" id="PF20519">
    <property type="entry name" value="Polycystin_dom"/>
    <property type="match status" value="1"/>
</dbReference>
<evidence type="ECO:0000256" key="14">
    <source>
        <dbReference type="ARBA" id="ARBA00023273"/>
    </source>
</evidence>
<keyword evidence="7 18" id="KW-0732">Signal</keyword>
<dbReference type="Pfam" id="PF08016">
    <property type="entry name" value="PKD_channel"/>
    <property type="match status" value="1"/>
</dbReference>
<dbReference type="Pfam" id="PF02010">
    <property type="entry name" value="REJ"/>
    <property type="match status" value="1"/>
</dbReference>
<feature type="transmembrane region" description="Helical" evidence="17">
    <location>
        <begin position="3305"/>
        <end position="3327"/>
    </location>
</feature>
<feature type="domain" description="PKD" evidence="20">
    <location>
        <begin position="1835"/>
        <end position="1892"/>
    </location>
</feature>
<keyword evidence="11 17" id="KW-0472">Membrane</keyword>
<proteinExistence type="inferred from homology"/>
<dbReference type="InterPro" id="IPR032675">
    <property type="entry name" value="LRR_dom_sf"/>
</dbReference>
<accession>A0A1L8EYH9</accession>
<dbReference type="CDD" id="cd01752">
    <property type="entry name" value="PLAT_polycystin"/>
    <property type="match status" value="1"/>
</dbReference>
<evidence type="ECO:0000259" key="24">
    <source>
        <dbReference type="PROSITE" id="PS51212"/>
    </source>
</evidence>
<feature type="domain" description="C-type lectin" evidence="19">
    <location>
        <begin position="418"/>
        <end position="526"/>
    </location>
</feature>
<feature type="compositionally biased region" description="Low complexity" evidence="16">
    <location>
        <begin position="4165"/>
        <end position="4177"/>
    </location>
</feature>
<feature type="domain" description="PKD" evidence="20">
    <location>
        <begin position="954"/>
        <end position="1016"/>
    </location>
</feature>
<dbReference type="InterPro" id="IPR002859">
    <property type="entry name" value="PKD/REJ-like"/>
</dbReference>
<feature type="transmembrane region" description="Helical" evidence="17">
    <location>
        <begin position="4071"/>
        <end position="4094"/>
    </location>
</feature>
<feature type="domain" description="PKD" evidence="20">
    <location>
        <begin position="1573"/>
        <end position="1634"/>
    </location>
</feature>
<dbReference type="SMART" id="SM00082">
    <property type="entry name" value="LRRCT"/>
    <property type="match status" value="1"/>
</dbReference>
<feature type="domain" description="PKD" evidence="20">
    <location>
        <begin position="1467"/>
        <end position="1550"/>
    </location>
</feature>
<feature type="domain" description="PKD" evidence="20">
    <location>
        <begin position="313"/>
        <end position="343"/>
    </location>
</feature>
<feature type="signal peptide" evidence="18">
    <location>
        <begin position="1"/>
        <end position="40"/>
    </location>
</feature>
<dbReference type="RefSeq" id="XP_018092070.1">
    <property type="nucleotide sequence ID" value="XM_018236581.2"/>
</dbReference>
<feature type="transmembrane region" description="Helical" evidence="17">
    <location>
        <begin position="3654"/>
        <end position="3673"/>
    </location>
</feature>
<keyword evidence="8" id="KW-0677">Repeat</keyword>
<dbReference type="GO" id="GO:0005261">
    <property type="term" value="F:monoatomic cation channel activity"/>
    <property type="evidence" value="ECO:0007669"/>
    <property type="project" value="TreeGrafter"/>
</dbReference>
<dbReference type="SUPFAM" id="SSF49299">
    <property type="entry name" value="PKD domain"/>
    <property type="match status" value="12"/>
</dbReference>
<dbReference type="InterPro" id="IPR035986">
    <property type="entry name" value="PKD_dom_sf"/>
</dbReference>
<evidence type="ECO:0000259" key="20">
    <source>
        <dbReference type="PROSITE" id="PS50093"/>
    </source>
</evidence>
<keyword evidence="9 17" id="KW-1133">Transmembrane helix</keyword>
<evidence type="ECO:0000256" key="10">
    <source>
        <dbReference type="ARBA" id="ARBA00023069"/>
    </source>
</evidence>
<feature type="domain" description="PKD" evidence="20">
    <location>
        <begin position="1157"/>
        <end position="1216"/>
    </location>
</feature>
<dbReference type="STRING" id="8355.A0A1L8EYH9"/>
<evidence type="ECO:0000259" key="21">
    <source>
        <dbReference type="PROSITE" id="PS50095"/>
    </source>
</evidence>
<evidence type="ECO:0000313" key="25">
    <source>
        <dbReference type="Proteomes" id="UP000186698"/>
    </source>
</evidence>
<evidence type="ECO:0000256" key="8">
    <source>
        <dbReference type="ARBA" id="ARBA00022737"/>
    </source>
</evidence>
<dbReference type="SMART" id="SM00034">
    <property type="entry name" value="CLECT"/>
    <property type="match status" value="1"/>
</dbReference>
<dbReference type="PANTHER" id="PTHR46730">
    <property type="entry name" value="POLYCYSTIN-1"/>
    <property type="match status" value="1"/>
</dbReference>
<feature type="transmembrane region" description="Helical" evidence="17">
    <location>
        <begin position="3959"/>
        <end position="3984"/>
    </location>
</feature>
<organism evidence="25 26">
    <name type="scientific">Xenopus laevis</name>
    <name type="common">African clawed frog</name>
    <dbReference type="NCBI Taxonomy" id="8355"/>
    <lineage>
        <taxon>Eukaryota</taxon>
        <taxon>Metazoa</taxon>
        <taxon>Chordata</taxon>
        <taxon>Craniata</taxon>
        <taxon>Vertebrata</taxon>
        <taxon>Euteleostomi</taxon>
        <taxon>Amphibia</taxon>
        <taxon>Batrachia</taxon>
        <taxon>Anura</taxon>
        <taxon>Pipoidea</taxon>
        <taxon>Pipidae</taxon>
        <taxon>Xenopodinae</taxon>
        <taxon>Xenopus</taxon>
        <taxon>Xenopus</taxon>
    </lineage>
</organism>
<dbReference type="InterPro" id="IPR022409">
    <property type="entry name" value="PKD/Chitinase_dom"/>
</dbReference>
<keyword evidence="25" id="KW-1185">Reference proteome</keyword>
<dbReference type="SUPFAM" id="SSF52058">
    <property type="entry name" value="L domain-like"/>
    <property type="match status" value="1"/>
</dbReference>
<dbReference type="InterPro" id="IPR002889">
    <property type="entry name" value="WSC_carb-bd"/>
</dbReference>
<dbReference type="NCBIfam" id="TIGR00864">
    <property type="entry name" value="PCC"/>
    <property type="match status" value="1"/>
</dbReference>
<dbReference type="InterPro" id="IPR014010">
    <property type="entry name" value="REJ_dom"/>
</dbReference>
<dbReference type="InterPro" id="IPR000434">
    <property type="entry name" value="PC1"/>
</dbReference>
<evidence type="ECO:0000256" key="17">
    <source>
        <dbReference type="SAM" id="Phobius"/>
    </source>
</evidence>
<evidence type="ECO:0000256" key="3">
    <source>
        <dbReference type="ARBA" id="ARBA00007200"/>
    </source>
</evidence>
<dbReference type="Gene3D" id="2.60.40.10">
    <property type="entry name" value="Immunoglobulins"/>
    <property type="match status" value="8"/>
</dbReference>
<dbReference type="CTD" id="733339"/>
<feature type="domain" description="PKD" evidence="20">
    <location>
        <begin position="2072"/>
        <end position="2127"/>
    </location>
</feature>
<dbReference type="PROSITE" id="PS51450">
    <property type="entry name" value="LRR"/>
    <property type="match status" value="1"/>
</dbReference>
<feature type="domain" description="PKD" evidence="20">
    <location>
        <begin position="1237"/>
        <end position="1294"/>
    </location>
</feature>
<evidence type="ECO:0000256" key="4">
    <source>
        <dbReference type="ARBA" id="ARBA00022475"/>
    </source>
</evidence>
<dbReference type="InterPro" id="IPR001024">
    <property type="entry name" value="PLAT/LH2_dom"/>
</dbReference>
<dbReference type="SUPFAM" id="SSF49723">
    <property type="entry name" value="Lipase/lipooxygenase domain (PLAT/LH2 domain)"/>
    <property type="match status" value="1"/>
</dbReference>
<evidence type="ECO:0000256" key="15">
    <source>
        <dbReference type="PROSITE-ProRule" id="PRU00152"/>
    </source>
</evidence>
<dbReference type="FunFam" id="2.60.60.20:FF:000012">
    <property type="entry name" value="polycystin-1 isoform X2"/>
    <property type="match status" value="1"/>
</dbReference>
<dbReference type="Gene3D" id="2.60.60.20">
    <property type="entry name" value="PLAT/LH2 domain"/>
    <property type="match status" value="1"/>
</dbReference>
<feature type="region of interest" description="Disordered" evidence="16">
    <location>
        <begin position="629"/>
        <end position="651"/>
    </location>
</feature>
<dbReference type="Pfam" id="PF00059">
    <property type="entry name" value="Lectin_C"/>
    <property type="match status" value="1"/>
</dbReference>
<evidence type="ECO:0000256" key="6">
    <source>
        <dbReference type="ARBA" id="ARBA00022692"/>
    </source>
</evidence>
<dbReference type="SMART" id="SM00308">
    <property type="entry name" value="LH2"/>
    <property type="match status" value="1"/>
</dbReference>
<dbReference type="GO" id="GO:0006816">
    <property type="term" value="P:calcium ion transport"/>
    <property type="evidence" value="ECO:0000318"/>
    <property type="project" value="GO_Central"/>
</dbReference>
<dbReference type="PROSITE" id="PS51212">
    <property type="entry name" value="WSC"/>
    <property type="match status" value="1"/>
</dbReference>
<feature type="region of interest" description="Disordered" evidence="16">
    <location>
        <begin position="4146"/>
        <end position="4177"/>
    </location>
</feature>
<feature type="compositionally biased region" description="Polar residues" evidence="16">
    <location>
        <begin position="639"/>
        <end position="649"/>
    </location>
</feature>
<dbReference type="InterPro" id="IPR013122">
    <property type="entry name" value="PKD1_2_channel"/>
</dbReference>
<dbReference type="SMART" id="SM00303">
    <property type="entry name" value="GPS"/>
    <property type="match status" value="1"/>
</dbReference>
<dbReference type="CDD" id="cd00146">
    <property type="entry name" value="PKD"/>
    <property type="match status" value="11"/>
</dbReference>
<evidence type="ECO:0000259" key="22">
    <source>
        <dbReference type="PROSITE" id="PS50221"/>
    </source>
</evidence>
<evidence type="ECO:0000256" key="2">
    <source>
        <dbReference type="ARBA" id="ARBA00004651"/>
    </source>
</evidence>
<feature type="transmembrane region" description="Helical" evidence="17">
    <location>
        <begin position="4005"/>
        <end position="4027"/>
    </location>
</feature>